<dbReference type="FunFam" id="3.40.50.1100:FF:000118">
    <property type="entry name" value="Related to CYS4-cystathionine beta-synthase"/>
    <property type="match status" value="1"/>
</dbReference>
<evidence type="ECO:0000256" key="4">
    <source>
        <dbReference type="SAM" id="MobiDB-lite"/>
    </source>
</evidence>
<dbReference type="RefSeq" id="WP_184720241.1">
    <property type="nucleotide sequence ID" value="NZ_JACHJP010000007.1"/>
</dbReference>
<dbReference type="GO" id="GO:0004122">
    <property type="term" value="F:cystathionine beta-synthase activity"/>
    <property type="evidence" value="ECO:0007669"/>
    <property type="project" value="UniProtKB-EC"/>
</dbReference>
<comment type="cofactor">
    <cofactor evidence="1">
        <name>pyridoxal 5'-phosphate</name>
        <dbReference type="ChEBI" id="CHEBI:597326"/>
    </cofactor>
</comment>
<dbReference type="FunFam" id="3.40.50.1100:FF:000003">
    <property type="entry name" value="Cystathionine beta-synthase"/>
    <property type="match status" value="1"/>
</dbReference>
<dbReference type="GO" id="GO:0016765">
    <property type="term" value="F:transferase activity, transferring alkyl or aryl (other than methyl) groups"/>
    <property type="evidence" value="ECO:0007669"/>
    <property type="project" value="UniProtKB-ARBA"/>
</dbReference>
<dbReference type="SUPFAM" id="SSF53686">
    <property type="entry name" value="Tryptophan synthase beta subunit-like PLP-dependent enzymes"/>
    <property type="match status" value="1"/>
</dbReference>
<keyword evidence="6" id="KW-0456">Lyase</keyword>
<dbReference type="CDD" id="cd01561">
    <property type="entry name" value="CBS_like"/>
    <property type="match status" value="1"/>
</dbReference>
<evidence type="ECO:0000256" key="3">
    <source>
        <dbReference type="ARBA" id="ARBA00022898"/>
    </source>
</evidence>
<dbReference type="InterPro" id="IPR001926">
    <property type="entry name" value="TrpB-like_PALP"/>
</dbReference>
<dbReference type="InterPro" id="IPR050214">
    <property type="entry name" value="Cys_Synth/Cystath_Beta-Synth"/>
</dbReference>
<feature type="domain" description="Tryptophan synthase beta chain-like PALP" evidence="5">
    <location>
        <begin position="9"/>
        <end position="304"/>
    </location>
</feature>
<gene>
    <name evidence="6" type="ORF">FHS44_005852</name>
</gene>
<dbReference type="InterPro" id="IPR001216">
    <property type="entry name" value="P-phosphate_BS"/>
</dbReference>
<evidence type="ECO:0000313" key="7">
    <source>
        <dbReference type="Proteomes" id="UP000552644"/>
    </source>
</evidence>
<dbReference type="SUPFAM" id="SSF54631">
    <property type="entry name" value="CBS-domain pair"/>
    <property type="match status" value="1"/>
</dbReference>
<feature type="region of interest" description="Disordered" evidence="4">
    <location>
        <begin position="398"/>
        <end position="421"/>
    </location>
</feature>
<comment type="similarity">
    <text evidence="2">Belongs to the cysteine synthase/cystathionine beta-synthase family.</text>
</comment>
<dbReference type="Proteomes" id="UP000552644">
    <property type="component" value="Unassembled WGS sequence"/>
</dbReference>
<dbReference type="GO" id="GO:0006535">
    <property type="term" value="P:cysteine biosynthetic process from serine"/>
    <property type="evidence" value="ECO:0007669"/>
    <property type="project" value="InterPro"/>
</dbReference>
<name>A0A7W7QS12_9ACTN</name>
<dbReference type="InterPro" id="IPR046342">
    <property type="entry name" value="CBS_dom_sf"/>
</dbReference>
<evidence type="ECO:0000256" key="1">
    <source>
        <dbReference type="ARBA" id="ARBA00001933"/>
    </source>
</evidence>
<protein>
    <submittedName>
        <fullName evidence="6">Cystathionine beta-synthase</fullName>
        <ecNumber evidence="6">4.2.1.22</ecNumber>
    </submittedName>
</protein>
<proteinExistence type="inferred from homology"/>
<sequence length="456" mass="48485">MDVIDSLVDAVGRTPLVRLNRVTEGLSCPVYAKVEYLNPGGSVKDRIALSMVEDAEARGLLRPGSTIVEATSGNTGVGLAMVAAQRGYRCVFVIPDKSSAEKIAVLRAYGAEVLVCPGNVPIGHPEHVRSVSERVAAETPGAWLSDQYNNAFNPLAHYRSTGPEIWRQTDGRVTHFVAGVGTGGTITGTARYLKEVSQGRVTVVGADPESSVYAGGEGRPYFVESVGHFRHPETTEDLWPEAYDQDLVDLFERVSDRESLLTARDLARREGLLVGGSAGTAVVAALRVAARLGPDDLVVVLLPDSGRIYLSKVFDDGWMRHYGFLDHEGDGPAVRDLLERVPPRDRFPHVHRAVPVREALEALDGVPHPVPVVTAKPPVVAPEVAGSVSAAGLRRLLETGGADPSDPVGAHLEAPPPAVGAGEPADVALDALKAAEVVVVLVDGRAEGLLTREHVR</sequence>
<dbReference type="PANTHER" id="PTHR10314">
    <property type="entry name" value="CYSTATHIONINE BETA-SYNTHASE"/>
    <property type="match status" value="1"/>
</dbReference>
<organism evidence="6 7">
    <name type="scientific">Streptosporangium saharense</name>
    <dbReference type="NCBI Taxonomy" id="1706840"/>
    <lineage>
        <taxon>Bacteria</taxon>
        <taxon>Bacillati</taxon>
        <taxon>Actinomycetota</taxon>
        <taxon>Actinomycetes</taxon>
        <taxon>Streptosporangiales</taxon>
        <taxon>Streptosporangiaceae</taxon>
        <taxon>Streptosporangium</taxon>
    </lineage>
</organism>
<comment type="caution">
    <text evidence="6">The sequence shown here is derived from an EMBL/GenBank/DDBJ whole genome shotgun (WGS) entry which is preliminary data.</text>
</comment>
<evidence type="ECO:0000256" key="2">
    <source>
        <dbReference type="ARBA" id="ARBA00007103"/>
    </source>
</evidence>
<dbReference type="Pfam" id="PF00291">
    <property type="entry name" value="PALP"/>
    <property type="match status" value="1"/>
</dbReference>
<accession>A0A7W7QS12</accession>
<evidence type="ECO:0000259" key="5">
    <source>
        <dbReference type="Pfam" id="PF00291"/>
    </source>
</evidence>
<dbReference type="Gene3D" id="3.40.50.1100">
    <property type="match status" value="2"/>
</dbReference>
<reference evidence="6 7" key="1">
    <citation type="submission" date="2020-08" db="EMBL/GenBank/DDBJ databases">
        <title>Genomic Encyclopedia of Type Strains, Phase III (KMG-III): the genomes of soil and plant-associated and newly described type strains.</title>
        <authorList>
            <person name="Whitman W."/>
        </authorList>
    </citation>
    <scope>NUCLEOTIDE SEQUENCE [LARGE SCALE GENOMIC DNA]</scope>
    <source>
        <strain evidence="6 7">CECT 8840</strain>
    </source>
</reference>
<evidence type="ECO:0000313" key="6">
    <source>
        <dbReference type="EMBL" id="MBB4918722.1"/>
    </source>
</evidence>
<dbReference type="InterPro" id="IPR036052">
    <property type="entry name" value="TrpB-like_PALP_sf"/>
</dbReference>
<keyword evidence="7" id="KW-1185">Reference proteome</keyword>
<dbReference type="PROSITE" id="PS00901">
    <property type="entry name" value="CYS_SYNTHASE"/>
    <property type="match status" value="1"/>
</dbReference>
<dbReference type="AlphaFoldDB" id="A0A7W7QS12"/>
<dbReference type="EC" id="4.2.1.22" evidence="6"/>
<dbReference type="EMBL" id="JACHJP010000007">
    <property type="protein sequence ID" value="MBB4918722.1"/>
    <property type="molecule type" value="Genomic_DNA"/>
</dbReference>
<keyword evidence="3" id="KW-0663">Pyridoxal phosphate</keyword>